<dbReference type="SUPFAM" id="SSF53756">
    <property type="entry name" value="UDP-Glycosyltransferase/glycogen phosphorylase"/>
    <property type="match status" value="1"/>
</dbReference>
<dbReference type="EMBL" id="BSPD01000021">
    <property type="protein sequence ID" value="GLS25072.1"/>
    <property type="molecule type" value="Genomic_DNA"/>
</dbReference>
<dbReference type="RefSeq" id="WP_232592726.1">
    <property type="nucleotide sequence ID" value="NZ_BSPD01000021.1"/>
</dbReference>
<sequence length="382" mass="43704">MLILVLHDGKAGHLSQSLGLAKLVREQNEFADIVTAEAHLRFPSFKKAARKWCQSNRLWAQYFTRLGVYTYRKWILQSDGTQLTPRLCKPDLIISFGGKLVALNVVLSRFWNVPNIVIGDPHKIPHSFFSAIIRRNVKKHHDRNNNHIIRTGIALSRTERESALDSGQRLIQQSLTGQRRYWSLLIGGNGSGYRYNKKDWRQLAEFIRQCSEEHGVYWLISSSRRTTPESERYFRQCLLDSGAITYVASGIWFHEDQQGDVMAFLGAGDRLFVTEDSLSMISEAVAMIKPVVTLQPSKIKNKGANHVKAIKYMEKQGLLQRMTIERPEHFQTLAPKLSYEDHCLRIAEQLDQLNLLHIGRGHQGRQIEDPISHSTPAFTAPH</sequence>
<evidence type="ECO:0000313" key="2">
    <source>
        <dbReference type="Proteomes" id="UP001156870"/>
    </source>
</evidence>
<gene>
    <name evidence="1" type="ORF">GCM10007877_07860</name>
</gene>
<dbReference type="AlphaFoldDB" id="A0AA37WNH1"/>
<evidence type="ECO:0008006" key="3">
    <source>
        <dbReference type="Google" id="ProtNLM"/>
    </source>
</evidence>
<dbReference type="InterPro" id="IPR009367">
    <property type="entry name" value="Elm1-like"/>
</dbReference>
<keyword evidence="2" id="KW-1185">Reference proteome</keyword>
<dbReference type="Proteomes" id="UP001156870">
    <property type="component" value="Unassembled WGS sequence"/>
</dbReference>
<proteinExistence type="predicted"/>
<comment type="caution">
    <text evidence="1">The sequence shown here is derived from an EMBL/GenBank/DDBJ whole genome shotgun (WGS) entry which is preliminary data.</text>
</comment>
<dbReference type="Pfam" id="PF06258">
    <property type="entry name" value="Mito_fiss_Elm1"/>
    <property type="match status" value="1"/>
</dbReference>
<organism evidence="1 2">
    <name type="scientific">Marinibactrum halimedae</name>
    <dbReference type="NCBI Taxonomy" id="1444977"/>
    <lineage>
        <taxon>Bacteria</taxon>
        <taxon>Pseudomonadati</taxon>
        <taxon>Pseudomonadota</taxon>
        <taxon>Gammaproteobacteria</taxon>
        <taxon>Cellvibrionales</taxon>
        <taxon>Cellvibrionaceae</taxon>
        <taxon>Marinibactrum</taxon>
    </lineage>
</organism>
<reference evidence="1 2" key="1">
    <citation type="journal article" date="2014" name="Int. J. Syst. Evol. Microbiol.">
        <title>Complete genome sequence of Corynebacterium casei LMG S-19264T (=DSM 44701T), isolated from a smear-ripened cheese.</title>
        <authorList>
            <consortium name="US DOE Joint Genome Institute (JGI-PGF)"/>
            <person name="Walter F."/>
            <person name="Albersmeier A."/>
            <person name="Kalinowski J."/>
            <person name="Ruckert C."/>
        </authorList>
    </citation>
    <scope>NUCLEOTIDE SEQUENCE [LARGE SCALE GENOMIC DNA]</scope>
    <source>
        <strain evidence="1 2">NBRC 110095</strain>
    </source>
</reference>
<accession>A0AA37WNH1</accession>
<name>A0AA37WNH1_9GAMM</name>
<evidence type="ECO:0000313" key="1">
    <source>
        <dbReference type="EMBL" id="GLS25072.1"/>
    </source>
</evidence>
<protein>
    <recommendedName>
        <fullName evidence="3">Nucleoside-diphosphate sugar epimerase</fullName>
    </recommendedName>
</protein>